<proteinExistence type="predicted"/>
<dbReference type="EMBL" id="ML994619">
    <property type="protein sequence ID" value="KAF2190260.1"/>
    <property type="molecule type" value="Genomic_DNA"/>
</dbReference>
<protein>
    <submittedName>
        <fullName evidence="1">Uncharacterized protein</fullName>
    </submittedName>
</protein>
<name>A0A6A6EJD9_9PEZI</name>
<sequence>MVSAAPPGSVGDSTVGCVRAGVLKYVRETKQLLTASARQSADGKEETLNDVPRRVPRDEWGRTWRRIVEGRKVNKSGMSGYEITAYSVQHFTPHHRRWKATTSLLFAAGTEYHCHTVLPARSCARAKRTFGGRGARIQHETLSQIQPEAIKPLIAILRSHRPNAGKVWKVTKVASVNW</sequence>
<evidence type="ECO:0000313" key="1">
    <source>
        <dbReference type="EMBL" id="KAF2190260.1"/>
    </source>
</evidence>
<accession>A0A6A6EJD9</accession>
<dbReference type="Proteomes" id="UP000800200">
    <property type="component" value="Unassembled WGS sequence"/>
</dbReference>
<reference evidence="1" key="1">
    <citation type="journal article" date="2020" name="Stud. Mycol.">
        <title>101 Dothideomycetes genomes: a test case for predicting lifestyles and emergence of pathogens.</title>
        <authorList>
            <person name="Haridas S."/>
            <person name="Albert R."/>
            <person name="Binder M."/>
            <person name="Bloem J."/>
            <person name="Labutti K."/>
            <person name="Salamov A."/>
            <person name="Andreopoulos B."/>
            <person name="Baker S."/>
            <person name="Barry K."/>
            <person name="Bills G."/>
            <person name="Bluhm B."/>
            <person name="Cannon C."/>
            <person name="Castanera R."/>
            <person name="Culley D."/>
            <person name="Daum C."/>
            <person name="Ezra D."/>
            <person name="Gonzalez J."/>
            <person name="Henrissat B."/>
            <person name="Kuo A."/>
            <person name="Liang C."/>
            <person name="Lipzen A."/>
            <person name="Lutzoni F."/>
            <person name="Magnuson J."/>
            <person name="Mondo S."/>
            <person name="Nolan M."/>
            <person name="Ohm R."/>
            <person name="Pangilinan J."/>
            <person name="Park H.-J."/>
            <person name="Ramirez L."/>
            <person name="Alfaro M."/>
            <person name="Sun H."/>
            <person name="Tritt A."/>
            <person name="Yoshinaga Y."/>
            <person name="Zwiers L.-H."/>
            <person name="Turgeon B."/>
            <person name="Goodwin S."/>
            <person name="Spatafora J."/>
            <person name="Crous P."/>
            <person name="Grigoriev I."/>
        </authorList>
    </citation>
    <scope>NUCLEOTIDE SEQUENCE</scope>
    <source>
        <strain evidence="1">CBS 207.26</strain>
    </source>
</reference>
<evidence type="ECO:0000313" key="2">
    <source>
        <dbReference type="Proteomes" id="UP000800200"/>
    </source>
</evidence>
<gene>
    <name evidence="1" type="ORF">K469DRAFT_759886</name>
</gene>
<dbReference type="AlphaFoldDB" id="A0A6A6EJD9"/>
<keyword evidence="2" id="KW-1185">Reference proteome</keyword>
<organism evidence="1 2">
    <name type="scientific">Zopfia rhizophila CBS 207.26</name>
    <dbReference type="NCBI Taxonomy" id="1314779"/>
    <lineage>
        <taxon>Eukaryota</taxon>
        <taxon>Fungi</taxon>
        <taxon>Dikarya</taxon>
        <taxon>Ascomycota</taxon>
        <taxon>Pezizomycotina</taxon>
        <taxon>Dothideomycetes</taxon>
        <taxon>Dothideomycetes incertae sedis</taxon>
        <taxon>Zopfiaceae</taxon>
        <taxon>Zopfia</taxon>
    </lineage>
</organism>